<dbReference type="KEGG" id="ful:C4N20_11435"/>
<keyword evidence="3" id="KW-0328">Glycosyltransferase</keyword>
<dbReference type="Proteomes" id="UP000249008">
    <property type="component" value="Chromosome 1"/>
</dbReference>
<dbReference type="Pfam" id="PF04572">
    <property type="entry name" value="Gb3_synth"/>
    <property type="match status" value="1"/>
</dbReference>
<dbReference type="GeneID" id="78455426"/>
<dbReference type="InterPro" id="IPR029044">
    <property type="entry name" value="Nucleotide-diphossugar_trans"/>
</dbReference>
<evidence type="ECO:0000313" key="3">
    <source>
        <dbReference type="EMBL" id="SQJ00557.1"/>
    </source>
</evidence>
<dbReference type="InterPro" id="IPR051706">
    <property type="entry name" value="Glycosyltransferase_domain"/>
</dbReference>
<name>A0AAX2J9N4_9FUSO</name>
<dbReference type="GO" id="GO:0051999">
    <property type="term" value="P:mannosyl-inositol phosphorylceramide biosynthetic process"/>
    <property type="evidence" value="ECO:0007669"/>
    <property type="project" value="TreeGrafter"/>
</dbReference>
<dbReference type="RefSeq" id="WP_005976466.1">
    <property type="nucleotide sequence ID" value="NZ_CABKNW010000001.1"/>
</dbReference>
<dbReference type="GO" id="GO:0016020">
    <property type="term" value="C:membrane"/>
    <property type="evidence" value="ECO:0007669"/>
    <property type="project" value="GOC"/>
</dbReference>
<feature type="domain" description="Alpha 1,4-glycosyltransferase" evidence="2">
    <location>
        <begin position="125"/>
        <end position="216"/>
    </location>
</feature>
<accession>A0AAX2J9N4</accession>
<dbReference type="AlphaFoldDB" id="A0AAX2J9N4"/>
<dbReference type="PANTHER" id="PTHR32385:SF15">
    <property type="entry name" value="INOSITOL PHOSPHOCERAMIDE MANNOSYLTRANSFERASE 1"/>
    <property type="match status" value="1"/>
</dbReference>
<organism evidence="3 4">
    <name type="scientific">Fusobacterium ulcerans</name>
    <dbReference type="NCBI Taxonomy" id="861"/>
    <lineage>
        <taxon>Bacteria</taxon>
        <taxon>Fusobacteriati</taxon>
        <taxon>Fusobacteriota</taxon>
        <taxon>Fusobacteriia</taxon>
        <taxon>Fusobacteriales</taxon>
        <taxon>Fusobacteriaceae</taxon>
        <taxon>Fusobacterium</taxon>
    </lineage>
</organism>
<reference evidence="3 4" key="1">
    <citation type="submission" date="2018-06" db="EMBL/GenBank/DDBJ databases">
        <authorList>
            <consortium name="Pathogen Informatics"/>
            <person name="Doyle S."/>
        </authorList>
    </citation>
    <scope>NUCLEOTIDE SEQUENCE [LARGE SCALE GENOMIC DNA]</scope>
    <source>
        <strain evidence="3 4">NCTC12112</strain>
    </source>
</reference>
<evidence type="ECO:0000313" key="4">
    <source>
        <dbReference type="Proteomes" id="UP000249008"/>
    </source>
</evidence>
<gene>
    <name evidence="3" type="ORF">NCTC12112_00844</name>
</gene>
<sequence length="262" mass="31471">MIPKKLHYIWLGNNSKPNLMDICINSWREKLPDYEIIEWNESNLDFENEINNNAFLKECLDRKLWAFLSDYFRMKVLYENGGIYLDTDMQIIKSLDEFLEDDFFIGLESEDVISAGIIGAVPHHEVVKDILDFYKEDIWNEPIYTIPAIITRVLKKKYSFELKDEIIKIKDGSIKMYPSNYFYPYHFTEEFQYSKITEKTHGIHWWGKSWGKKKDLKKLYFLEFKHFKGMKKILVNILIYTGVLKFIKEWKILKIANKKINF</sequence>
<dbReference type="Gene3D" id="3.90.550.20">
    <property type="match status" value="1"/>
</dbReference>
<dbReference type="Pfam" id="PF04488">
    <property type="entry name" value="Gly_transf_sug"/>
    <property type="match status" value="1"/>
</dbReference>
<dbReference type="InterPro" id="IPR007577">
    <property type="entry name" value="GlycoTrfase_DXD_sugar-bd_CS"/>
</dbReference>
<evidence type="ECO:0000259" key="2">
    <source>
        <dbReference type="Pfam" id="PF04572"/>
    </source>
</evidence>
<dbReference type="PANTHER" id="PTHR32385">
    <property type="entry name" value="MANNOSYL PHOSPHORYLINOSITOL CERAMIDE SYNTHASE"/>
    <property type="match status" value="1"/>
</dbReference>
<dbReference type="GO" id="GO:0000030">
    <property type="term" value="F:mannosyltransferase activity"/>
    <property type="evidence" value="ECO:0007669"/>
    <property type="project" value="TreeGrafter"/>
</dbReference>
<dbReference type="EMBL" id="LS483487">
    <property type="protein sequence ID" value="SQJ00557.1"/>
    <property type="molecule type" value="Genomic_DNA"/>
</dbReference>
<proteinExistence type="predicted"/>
<keyword evidence="1" id="KW-0808">Transferase</keyword>
<protein>
    <submittedName>
        <fullName evidence="3">Mannosyltransferase OCH1 and related enzymes</fullName>
    </submittedName>
</protein>
<dbReference type="SUPFAM" id="SSF53448">
    <property type="entry name" value="Nucleotide-diphospho-sugar transferases"/>
    <property type="match status" value="1"/>
</dbReference>
<dbReference type="InterPro" id="IPR007652">
    <property type="entry name" value="A1-4-GlycosylTfrase_dom"/>
</dbReference>
<evidence type="ECO:0000256" key="1">
    <source>
        <dbReference type="ARBA" id="ARBA00022679"/>
    </source>
</evidence>